<organism evidence="2 3">
    <name type="scientific">Gilvimarinus xylanilyticus</name>
    <dbReference type="NCBI Taxonomy" id="2944139"/>
    <lineage>
        <taxon>Bacteria</taxon>
        <taxon>Pseudomonadati</taxon>
        <taxon>Pseudomonadota</taxon>
        <taxon>Gammaproteobacteria</taxon>
        <taxon>Cellvibrionales</taxon>
        <taxon>Cellvibrionaceae</taxon>
        <taxon>Gilvimarinus</taxon>
    </lineage>
</organism>
<sequence>MRILTIPLALAALAFFAAPIYACDEDCKKANAEQEHGVKFASYLNQDFCRSTRADFLIQDYKSLAKYRADQLPGGHKGGMNNIRKMLDQRVDWLRECDDYLRLTDQGRIFRDRDTTDKIFKAMKGVSEELNNLVYNGSQDVIVTNGLDIAEQDFDQMLQLLDQHRTQMQLRGQLVNL</sequence>
<evidence type="ECO:0000313" key="2">
    <source>
        <dbReference type="EMBL" id="MCP8899184.1"/>
    </source>
</evidence>
<keyword evidence="1" id="KW-0732">Signal</keyword>
<dbReference type="Proteomes" id="UP001139319">
    <property type="component" value="Unassembled WGS sequence"/>
</dbReference>
<proteinExistence type="predicted"/>
<keyword evidence="3" id="KW-1185">Reference proteome</keyword>
<evidence type="ECO:0000313" key="3">
    <source>
        <dbReference type="Proteomes" id="UP001139319"/>
    </source>
</evidence>
<feature type="chain" id="PRO_5040750675" description="Lysozyme inhibitor LprI N-terminal domain-containing protein" evidence="1">
    <location>
        <begin position="23"/>
        <end position="177"/>
    </location>
</feature>
<feature type="signal peptide" evidence="1">
    <location>
        <begin position="1"/>
        <end position="22"/>
    </location>
</feature>
<name>A0A9X2HY27_9GAMM</name>
<dbReference type="RefSeq" id="WP_253967441.1">
    <property type="nucleotide sequence ID" value="NZ_JAMFTH010000001.1"/>
</dbReference>
<comment type="caution">
    <text evidence="2">The sequence shown here is derived from an EMBL/GenBank/DDBJ whole genome shotgun (WGS) entry which is preliminary data.</text>
</comment>
<reference evidence="2" key="1">
    <citation type="submission" date="2022-05" db="EMBL/GenBank/DDBJ databases">
        <authorList>
            <person name="Sun H.-N."/>
        </authorList>
    </citation>
    <scope>NUCLEOTIDE SEQUENCE</scope>
    <source>
        <strain evidence="2">HB14</strain>
    </source>
</reference>
<dbReference type="AlphaFoldDB" id="A0A9X2HY27"/>
<evidence type="ECO:0008006" key="4">
    <source>
        <dbReference type="Google" id="ProtNLM"/>
    </source>
</evidence>
<accession>A0A9X2HY27</accession>
<reference evidence="2" key="2">
    <citation type="submission" date="2023-01" db="EMBL/GenBank/DDBJ databases">
        <title>Gilvimarinus xylanilyticus HB14 isolated from Caulerpa lentillifera aquaculture base in Hainan, China.</title>
        <authorList>
            <person name="Zhang Y.-J."/>
        </authorList>
    </citation>
    <scope>NUCLEOTIDE SEQUENCE</scope>
    <source>
        <strain evidence="2">HB14</strain>
    </source>
</reference>
<protein>
    <recommendedName>
        <fullName evidence="4">Lysozyme inhibitor LprI N-terminal domain-containing protein</fullName>
    </recommendedName>
</protein>
<gene>
    <name evidence="2" type="ORF">M6D89_07745</name>
</gene>
<evidence type="ECO:0000256" key="1">
    <source>
        <dbReference type="SAM" id="SignalP"/>
    </source>
</evidence>
<dbReference type="EMBL" id="JAMFTH010000001">
    <property type="protein sequence ID" value="MCP8899184.1"/>
    <property type="molecule type" value="Genomic_DNA"/>
</dbReference>